<keyword evidence="3" id="KW-0472">Membrane</keyword>
<feature type="domain" description="Protein OrfX2/OrfX3/P47" evidence="4">
    <location>
        <begin position="6"/>
        <end position="419"/>
    </location>
</feature>
<evidence type="ECO:0000313" key="5">
    <source>
        <dbReference type="EMBL" id="QIF93253.1"/>
    </source>
</evidence>
<dbReference type="EMBL" id="CP047344">
    <property type="protein sequence ID" value="QIF93253.1"/>
    <property type="molecule type" value="Genomic_DNA"/>
</dbReference>
<evidence type="ECO:0000313" key="6">
    <source>
        <dbReference type="Proteomes" id="UP000503287"/>
    </source>
</evidence>
<dbReference type="InterPro" id="IPR010567">
    <property type="entry name" value="OrfX2/OrfX3/P47"/>
</dbReference>
<gene>
    <name evidence="5" type="ORF">GTH24_04805</name>
</gene>
<proteinExistence type="inferred from homology"/>
<keyword evidence="6" id="KW-1185">Reference proteome</keyword>
<evidence type="ECO:0000256" key="2">
    <source>
        <dbReference type="ARBA" id="ARBA00035010"/>
    </source>
</evidence>
<reference evidence="5 6" key="1">
    <citation type="submission" date="2020-01" db="EMBL/GenBank/DDBJ databases">
        <title>The genomic epidemiology of tigecycline resistance gene tet(X) variants in a swine farm in China.</title>
        <authorList>
            <person name="Peng K."/>
            <person name="Li R."/>
        </authorList>
    </citation>
    <scope>NUCLEOTIDE SEQUENCE [LARGE SCALE GENOMIC DNA]</scope>
    <source>
        <strain evidence="5 6">ZN3</strain>
    </source>
</reference>
<keyword evidence="3" id="KW-1133">Transmembrane helix</keyword>
<feature type="transmembrane region" description="Helical" evidence="3">
    <location>
        <begin position="383"/>
        <end position="405"/>
    </location>
</feature>
<dbReference type="AlphaFoldDB" id="A0A6G6SFF8"/>
<sequence length="544" mass="60610">MKEIATYGWDVVYATNYKIINKYIDKNKHYPQKFSASKKIITSLFKISGEWTNWSLKKGGTGKNILIECIVSSGGLYDEKDTLIGSLEGSSITIQITLQKKIDTSKTIEDPSSLNNGVPWILQVNDKSIDMSNAVIIVESHYTNIVEGTKEVLDLLFLSYFNENIKEFDYIFSIIMLDLDSINEDLQWIKSTAFSYAVAHTKSDESSDIFSCLNLIDSNKNIGDRQQSIDNRISHFFTNNVDALVIFSKEIYTKYFLLPAAVNFISGSKEDDFEISEYGLSVYNKKELIWGEFVIGSKTENEVIKPLIPANGLNINLQQDRIHININGATFRPKKGHVTSTININQSLTFEMVRNDKNELIFIPDLKNINDININITNKVDKGIIITDIILGVITIMASLVYGVAAWRDISLIAKIGQETETGYELISLSRTFAGVEEAELAEMMWDTVDIGTNPVYRPTSIPIKNSLSVAQSISSTFVEGEVSSANLVRAAFSELYDDLESLNSFASNYTGTSALSGLKASEVQTAQFADSLVIGISLDDTLK</sequence>
<evidence type="ECO:0000256" key="1">
    <source>
        <dbReference type="ARBA" id="ARBA00023026"/>
    </source>
</evidence>
<evidence type="ECO:0000256" key="3">
    <source>
        <dbReference type="SAM" id="Phobius"/>
    </source>
</evidence>
<name>A0A6G6SFF8_PROVU</name>
<keyword evidence="1" id="KW-0843">Virulence</keyword>
<evidence type="ECO:0000259" key="4">
    <source>
        <dbReference type="Pfam" id="PF06597"/>
    </source>
</evidence>
<keyword evidence="3" id="KW-0812">Transmembrane</keyword>
<dbReference type="Proteomes" id="UP000503287">
    <property type="component" value="Chromosome"/>
</dbReference>
<protein>
    <submittedName>
        <fullName evidence="5">TULIP family P47-like protein</fullName>
    </submittedName>
</protein>
<dbReference type="RefSeq" id="WP_164526017.1">
    <property type="nucleotide sequence ID" value="NZ_CP047344.1"/>
</dbReference>
<accession>A0A6G6SFF8</accession>
<dbReference type="Pfam" id="PF06597">
    <property type="entry name" value="Clostridium_P47"/>
    <property type="match status" value="1"/>
</dbReference>
<comment type="similarity">
    <text evidence="2">Belongs to the TULIP P47 family.</text>
</comment>
<organism evidence="5 6">
    <name type="scientific">Proteus vulgaris</name>
    <dbReference type="NCBI Taxonomy" id="585"/>
    <lineage>
        <taxon>Bacteria</taxon>
        <taxon>Pseudomonadati</taxon>
        <taxon>Pseudomonadota</taxon>
        <taxon>Gammaproteobacteria</taxon>
        <taxon>Enterobacterales</taxon>
        <taxon>Morganellaceae</taxon>
        <taxon>Proteus</taxon>
    </lineage>
</organism>